<gene>
    <name evidence="3" type="ORF">ACFFSY_11180</name>
</gene>
<feature type="compositionally biased region" description="Low complexity" evidence="1">
    <location>
        <begin position="224"/>
        <end position="237"/>
    </location>
</feature>
<comment type="caution">
    <text evidence="3">The sequence shown here is derived from an EMBL/GenBank/DDBJ whole genome shotgun (WGS) entry which is preliminary data.</text>
</comment>
<feature type="compositionally biased region" description="Gly residues" evidence="1">
    <location>
        <begin position="238"/>
        <end position="249"/>
    </location>
</feature>
<sequence>MNKYMKTVGMTAALAVMIPLSAYAATSATTTTNAKTSVSSTATGTMAKQNHEGHGGKGGFGGARLISGDVLTLLKLDQAALQEKLAAGSTLAEIAAAQGVSNEQLKAALTSAFEARQAEEKTNFNANLDAYITSKQTLPEGGKAFGHGFGGNQLATVATALGLTEDALKEQLAAGKTIAALATEKGIDTATIITKVQAAIDAQIDQAVTDGKLTSEQATAQKAKSAEQAKSIVNGEFSGKGFGGRGHGGPRGDKGQAPAGKTSGQSSTTTSTSTSASGTSA</sequence>
<evidence type="ECO:0000256" key="1">
    <source>
        <dbReference type="SAM" id="MobiDB-lite"/>
    </source>
</evidence>
<feature type="compositionally biased region" description="Low complexity" evidence="1">
    <location>
        <begin position="262"/>
        <end position="281"/>
    </location>
</feature>
<dbReference type="Proteomes" id="UP001589747">
    <property type="component" value="Unassembled WGS sequence"/>
</dbReference>
<protein>
    <submittedName>
        <fullName evidence="3">Uncharacterized protein</fullName>
    </submittedName>
</protein>
<reference evidence="3 4" key="1">
    <citation type="submission" date="2024-09" db="EMBL/GenBank/DDBJ databases">
        <authorList>
            <person name="Sun Q."/>
            <person name="Mori K."/>
        </authorList>
    </citation>
    <scope>NUCLEOTIDE SEQUENCE [LARGE SCALE GENOMIC DNA]</scope>
    <source>
        <strain evidence="3 4">TISTR 2452</strain>
    </source>
</reference>
<keyword evidence="4" id="KW-1185">Reference proteome</keyword>
<feature type="signal peptide" evidence="2">
    <location>
        <begin position="1"/>
        <end position="24"/>
    </location>
</feature>
<name>A0ABV5KML2_9BACL</name>
<evidence type="ECO:0000313" key="4">
    <source>
        <dbReference type="Proteomes" id="UP001589747"/>
    </source>
</evidence>
<feature type="chain" id="PRO_5045257828" evidence="2">
    <location>
        <begin position="25"/>
        <end position="281"/>
    </location>
</feature>
<proteinExistence type="predicted"/>
<keyword evidence="2" id="KW-0732">Signal</keyword>
<dbReference type="EMBL" id="JBHMDO010000020">
    <property type="protein sequence ID" value="MFB9326476.1"/>
    <property type="molecule type" value="Genomic_DNA"/>
</dbReference>
<accession>A0ABV5KML2</accession>
<evidence type="ECO:0000256" key="2">
    <source>
        <dbReference type="SAM" id="SignalP"/>
    </source>
</evidence>
<evidence type="ECO:0000313" key="3">
    <source>
        <dbReference type="EMBL" id="MFB9326476.1"/>
    </source>
</evidence>
<dbReference type="RefSeq" id="WP_377493822.1">
    <property type="nucleotide sequence ID" value="NZ_JBHMDO010000020.1"/>
</dbReference>
<organism evidence="3 4">
    <name type="scientific">Paenibacillus aurantiacus</name>
    <dbReference type="NCBI Taxonomy" id="1936118"/>
    <lineage>
        <taxon>Bacteria</taxon>
        <taxon>Bacillati</taxon>
        <taxon>Bacillota</taxon>
        <taxon>Bacilli</taxon>
        <taxon>Bacillales</taxon>
        <taxon>Paenibacillaceae</taxon>
        <taxon>Paenibacillus</taxon>
    </lineage>
</organism>
<feature type="region of interest" description="Disordered" evidence="1">
    <location>
        <begin position="224"/>
        <end position="281"/>
    </location>
</feature>